<dbReference type="InterPro" id="IPR029787">
    <property type="entry name" value="Nucleotide_cyclase"/>
</dbReference>
<dbReference type="InterPro" id="IPR043128">
    <property type="entry name" value="Rev_trsase/Diguanyl_cyclase"/>
</dbReference>
<dbReference type="Gene3D" id="3.40.50.2300">
    <property type="match status" value="1"/>
</dbReference>
<keyword evidence="5" id="KW-0175">Coiled coil</keyword>
<dbReference type="Gene3D" id="1.10.287.130">
    <property type="match status" value="1"/>
</dbReference>
<dbReference type="CDD" id="cd01949">
    <property type="entry name" value="GGDEF"/>
    <property type="match status" value="1"/>
</dbReference>
<dbReference type="Proteomes" id="UP000518887">
    <property type="component" value="Unassembled WGS sequence"/>
</dbReference>
<dbReference type="SMART" id="SM00448">
    <property type="entry name" value="REC"/>
    <property type="match status" value="1"/>
</dbReference>
<accession>A0A7W8G7K0</accession>
<feature type="domain" description="Histidine kinase" evidence="6">
    <location>
        <begin position="302"/>
        <end position="525"/>
    </location>
</feature>
<comment type="catalytic activity">
    <reaction evidence="1">
        <text>ATP + protein L-histidine = ADP + protein N-phospho-L-histidine.</text>
        <dbReference type="EC" id="2.7.13.3"/>
    </reaction>
</comment>
<dbReference type="Pfam" id="PF00990">
    <property type="entry name" value="GGDEF"/>
    <property type="match status" value="1"/>
</dbReference>
<dbReference type="EC" id="2.7.13.3" evidence="2"/>
<feature type="coiled-coil region" evidence="5">
    <location>
        <begin position="268"/>
        <end position="302"/>
    </location>
</feature>
<keyword evidence="3 4" id="KW-0597">Phosphoprotein</keyword>
<organism evidence="9 10">
    <name type="scientific">Treponema ruminis</name>
    <dbReference type="NCBI Taxonomy" id="744515"/>
    <lineage>
        <taxon>Bacteria</taxon>
        <taxon>Pseudomonadati</taxon>
        <taxon>Spirochaetota</taxon>
        <taxon>Spirochaetia</taxon>
        <taxon>Spirochaetales</taxon>
        <taxon>Treponemataceae</taxon>
        <taxon>Treponema</taxon>
    </lineage>
</organism>
<evidence type="ECO:0000256" key="2">
    <source>
        <dbReference type="ARBA" id="ARBA00012438"/>
    </source>
</evidence>
<dbReference type="GO" id="GO:0000155">
    <property type="term" value="F:phosphorelay sensor kinase activity"/>
    <property type="evidence" value="ECO:0007669"/>
    <property type="project" value="InterPro"/>
</dbReference>
<dbReference type="PANTHER" id="PTHR45339:SF5">
    <property type="entry name" value="HISTIDINE KINASE"/>
    <property type="match status" value="1"/>
</dbReference>
<dbReference type="RefSeq" id="WP_184657190.1">
    <property type="nucleotide sequence ID" value="NZ_CP031518.1"/>
</dbReference>
<dbReference type="SMART" id="SM00267">
    <property type="entry name" value="GGDEF"/>
    <property type="match status" value="1"/>
</dbReference>
<dbReference type="SUPFAM" id="SSF55073">
    <property type="entry name" value="Nucleotide cyclase"/>
    <property type="match status" value="1"/>
</dbReference>
<evidence type="ECO:0000256" key="5">
    <source>
        <dbReference type="SAM" id="Coils"/>
    </source>
</evidence>
<dbReference type="SUPFAM" id="SSF52172">
    <property type="entry name" value="CheY-like"/>
    <property type="match status" value="1"/>
</dbReference>
<protein>
    <recommendedName>
        <fullName evidence="2">histidine kinase</fullName>
        <ecNumber evidence="2">2.7.13.3</ecNumber>
    </recommendedName>
</protein>
<dbReference type="SUPFAM" id="SSF47384">
    <property type="entry name" value="Homodimeric domain of signal transducing histidine kinase"/>
    <property type="match status" value="1"/>
</dbReference>
<dbReference type="InterPro" id="IPR001789">
    <property type="entry name" value="Sig_transdc_resp-reg_receiver"/>
</dbReference>
<dbReference type="Gene3D" id="3.30.565.10">
    <property type="entry name" value="Histidine kinase-like ATPase, C-terminal domain"/>
    <property type="match status" value="1"/>
</dbReference>
<dbReference type="Gene3D" id="3.30.70.270">
    <property type="match status" value="1"/>
</dbReference>
<dbReference type="InterPro" id="IPR000160">
    <property type="entry name" value="GGDEF_dom"/>
</dbReference>
<comment type="caution">
    <text evidence="9">The sequence shown here is derived from an EMBL/GenBank/DDBJ whole genome shotgun (WGS) entry which is preliminary data.</text>
</comment>
<feature type="domain" description="Response regulatory" evidence="7">
    <location>
        <begin position="551"/>
        <end position="672"/>
    </location>
</feature>
<dbReference type="PROSITE" id="PS50887">
    <property type="entry name" value="GGDEF"/>
    <property type="match status" value="1"/>
</dbReference>
<dbReference type="CDD" id="cd16922">
    <property type="entry name" value="HATPase_EvgS-ArcB-TorS-like"/>
    <property type="match status" value="1"/>
</dbReference>
<sequence>MAFFDKMENYDRLLSKAVNNIHPLMVFCNLSNNFYQIISYSNTVLKDSIAYTGELDSFLLTIKDSIINQDYSNLFTASFNRQKILERVVDNDSAISLQFPYLFSEDNEQWIELQMIFVGSEQNNVQAIILGKNIDYEIRKKKESKRNQNFLEMLASEYSNVYYVNIDSEEFFTYNFSDRIDSKIGDVIRSKVPFSKAAEIYAEKCTLEEDRADFLLKVSPKYVGSQLSLKDRLIYRYRNESNQYCEMKCVKVGDWTAERTVVFGFAVKDAEIRKELKAQKELKAAKERAEAANATKSEFLARMSHDIRTPINGVIGMAELAAKNLDDPEKIGQCLKKITKAAFHLNLLVNDILDMSHIESNKLEIAHKAMNIYSLADGCLSIIEGQLVNRDLKIITDFSDFRYPFLLGDELHLRQALVNILGNAVKFTPDGGKITFRIKELGTGYKTVTYRIEVEDTGIGMKAEFLEHIWETFSQEDGGARTEYKGTGLGTAIAKSLIEMMGGTISVRSKLNEGSTFTIDMPFAIDDRTAAIRKQEFKDENENGETLVGSRILLVEDNETNRQSAKELLEAEGASVTYAENGKIAVKLFSEANENYYDAVLMDIMMPVMNGIDATKAIRALNRSDAQNTPIIALTANAFEEDVRASIEAGMNAHLTKPLEISRVIKTLIRCMRQKSLKQAEELNKVISSVNNKDELTGVGNNNAFEEVKITLNKEIEKNPELELGVLICDISDLKKLNDKKGIEAGDTAVKMLCKFTCDTFKHSPVFRIQGGEFAVILQGIDFKNILQLMGKLEEKLDNLPEDSVQFKAGIGFSSMTPGEKNIGQIIKKAEKAMTKNKKRR</sequence>
<dbReference type="InterPro" id="IPR036097">
    <property type="entry name" value="HisK_dim/P_sf"/>
</dbReference>
<dbReference type="PROSITE" id="PS50109">
    <property type="entry name" value="HIS_KIN"/>
    <property type="match status" value="1"/>
</dbReference>
<dbReference type="InterPro" id="IPR004358">
    <property type="entry name" value="Sig_transdc_His_kin-like_C"/>
</dbReference>
<dbReference type="Pfam" id="PF00512">
    <property type="entry name" value="HisKA"/>
    <property type="match status" value="1"/>
</dbReference>
<dbReference type="CDD" id="cd00082">
    <property type="entry name" value="HisKA"/>
    <property type="match status" value="1"/>
</dbReference>
<reference evidence="9 10" key="1">
    <citation type="submission" date="2020-08" db="EMBL/GenBank/DDBJ databases">
        <title>Genomic Encyclopedia of Type Strains, Phase IV (KMG-IV): sequencing the most valuable type-strain genomes for metagenomic binning, comparative biology and taxonomic classification.</title>
        <authorList>
            <person name="Goeker M."/>
        </authorList>
    </citation>
    <scope>NUCLEOTIDE SEQUENCE [LARGE SCALE GENOMIC DNA]</scope>
    <source>
        <strain evidence="9 10">DSM 103462</strain>
    </source>
</reference>
<dbReference type="PROSITE" id="PS50110">
    <property type="entry name" value="RESPONSE_REGULATORY"/>
    <property type="match status" value="1"/>
</dbReference>
<evidence type="ECO:0000313" key="9">
    <source>
        <dbReference type="EMBL" id="MBB5225171.1"/>
    </source>
</evidence>
<dbReference type="CDD" id="cd17546">
    <property type="entry name" value="REC_hyHK_CKI1_RcsC-like"/>
    <property type="match status" value="1"/>
</dbReference>
<dbReference type="Pfam" id="PF02518">
    <property type="entry name" value="HATPase_c"/>
    <property type="match status" value="1"/>
</dbReference>
<dbReference type="SUPFAM" id="SSF55874">
    <property type="entry name" value="ATPase domain of HSP90 chaperone/DNA topoisomerase II/histidine kinase"/>
    <property type="match status" value="1"/>
</dbReference>
<feature type="domain" description="GGDEF" evidence="8">
    <location>
        <begin position="722"/>
        <end position="841"/>
    </location>
</feature>
<evidence type="ECO:0000313" key="10">
    <source>
        <dbReference type="Proteomes" id="UP000518887"/>
    </source>
</evidence>
<evidence type="ECO:0000259" key="6">
    <source>
        <dbReference type="PROSITE" id="PS50109"/>
    </source>
</evidence>
<dbReference type="Pfam" id="PF00072">
    <property type="entry name" value="Response_reg"/>
    <property type="match status" value="1"/>
</dbReference>
<dbReference type="InterPro" id="IPR036890">
    <property type="entry name" value="HATPase_C_sf"/>
</dbReference>
<evidence type="ECO:0000259" key="8">
    <source>
        <dbReference type="PROSITE" id="PS50887"/>
    </source>
</evidence>
<dbReference type="NCBIfam" id="TIGR00254">
    <property type="entry name" value="GGDEF"/>
    <property type="match status" value="1"/>
</dbReference>
<gene>
    <name evidence="9" type="ORF">HNP76_000515</name>
</gene>
<dbReference type="EMBL" id="JACHFQ010000002">
    <property type="protein sequence ID" value="MBB5225171.1"/>
    <property type="molecule type" value="Genomic_DNA"/>
</dbReference>
<dbReference type="InterPro" id="IPR011006">
    <property type="entry name" value="CheY-like_superfamily"/>
</dbReference>
<evidence type="ECO:0000256" key="1">
    <source>
        <dbReference type="ARBA" id="ARBA00000085"/>
    </source>
</evidence>
<name>A0A7W8G7K0_9SPIR</name>
<dbReference type="InterPro" id="IPR003594">
    <property type="entry name" value="HATPase_dom"/>
</dbReference>
<evidence type="ECO:0000259" key="7">
    <source>
        <dbReference type="PROSITE" id="PS50110"/>
    </source>
</evidence>
<evidence type="ECO:0000256" key="3">
    <source>
        <dbReference type="ARBA" id="ARBA00022553"/>
    </source>
</evidence>
<dbReference type="AlphaFoldDB" id="A0A7W8G7K0"/>
<dbReference type="SMART" id="SM00387">
    <property type="entry name" value="HATPase_c"/>
    <property type="match status" value="1"/>
</dbReference>
<dbReference type="SMART" id="SM00388">
    <property type="entry name" value="HisKA"/>
    <property type="match status" value="1"/>
</dbReference>
<dbReference type="InterPro" id="IPR005467">
    <property type="entry name" value="His_kinase_dom"/>
</dbReference>
<keyword evidence="10" id="KW-1185">Reference proteome</keyword>
<proteinExistence type="predicted"/>
<dbReference type="PRINTS" id="PR00344">
    <property type="entry name" value="BCTRLSENSOR"/>
</dbReference>
<dbReference type="InterPro" id="IPR003661">
    <property type="entry name" value="HisK_dim/P_dom"/>
</dbReference>
<dbReference type="PANTHER" id="PTHR45339">
    <property type="entry name" value="HYBRID SIGNAL TRANSDUCTION HISTIDINE KINASE J"/>
    <property type="match status" value="1"/>
</dbReference>
<feature type="modified residue" description="4-aspartylphosphate" evidence="4">
    <location>
        <position position="603"/>
    </location>
</feature>
<evidence type="ECO:0000256" key="4">
    <source>
        <dbReference type="PROSITE-ProRule" id="PRU00169"/>
    </source>
</evidence>